<accession>A0A5M6CBY9</accession>
<evidence type="ECO:0000313" key="1">
    <source>
        <dbReference type="EMBL" id="KAA5532646.1"/>
    </source>
</evidence>
<dbReference type="Proteomes" id="UP000323632">
    <property type="component" value="Unassembled WGS sequence"/>
</dbReference>
<proteinExistence type="predicted"/>
<dbReference type="AlphaFoldDB" id="A0A5M6CBY9"/>
<comment type="caution">
    <text evidence="1">The sequence shown here is derived from an EMBL/GenBank/DDBJ whole genome shotgun (WGS) entry which is preliminary data.</text>
</comment>
<name>A0A5M6CBY9_9BACT</name>
<dbReference type="RefSeq" id="WP_150034195.1">
    <property type="nucleotide sequence ID" value="NZ_VWSH01000004.1"/>
</dbReference>
<dbReference type="EMBL" id="VWSH01000004">
    <property type="protein sequence ID" value="KAA5532646.1"/>
    <property type="molecule type" value="Genomic_DNA"/>
</dbReference>
<evidence type="ECO:0000313" key="2">
    <source>
        <dbReference type="Proteomes" id="UP000323632"/>
    </source>
</evidence>
<protein>
    <submittedName>
        <fullName evidence="1">Uncharacterized protein</fullName>
    </submittedName>
</protein>
<sequence>MYQRNLISRKVLITPQEVISKTSSSNTIDAGKYLSAIEIAEERFIRWAIGSDYYDHLIDSKNVLVDSINKADLQAKINVSYRLAADSTNPDSQINIGDVINASENLSATDKKLWDTYLWKLTAECVRFVALPENYAQFASQGIMKNNPETALIGDKASMSVGIDLKDAKWLMDKWLEDRINPLIASMHIWLCKNKADYPKYTKKCECEEDGIATEGKTSWVTSIYDDDNYGGCGC</sequence>
<organism evidence="1 2">
    <name type="scientific">Taibaiella lutea</name>
    <dbReference type="NCBI Taxonomy" id="2608001"/>
    <lineage>
        <taxon>Bacteria</taxon>
        <taxon>Pseudomonadati</taxon>
        <taxon>Bacteroidota</taxon>
        <taxon>Chitinophagia</taxon>
        <taxon>Chitinophagales</taxon>
        <taxon>Chitinophagaceae</taxon>
        <taxon>Taibaiella</taxon>
    </lineage>
</organism>
<keyword evidence="2" id="KW-1185">Reference proteome</keyword>
<reference evidence="1 2" key="1">
    <citation type="submission" date="2019-09" db="EMBL/GenBank/DDBJ databases">
        <title>Genome sequence and assembly of Taibaiella sp.</title>
        <authorList>
            <person name="Chhetri G."/>
        </authorList>
    </citation>
    <scope>NUCLEOTIDE SEQUENCE [LARGE SCALE GENOMIC DNA]</scope>
    <source>
        <strain evidence="1 2">KVB11</strain>
    </source>
</reference>
<gene>
    <name evidence="1" type="ORF">F0919_17855</name>
</gene>